<accession>V5B5C2</accession>
<evidence type="ECO:0000313" key="2">
    <source>
        <dbReference type="EMBL" id="ESS30935.1"/>
    </source>
</evidence>
<feature type="compositionally biased region" description="Polar residues" evidence="1">
    <location>
        <begin position="61"/>
        <end position="76"/>
    </location>
</feature>
<comment type="caution">
    <text evidence="2">The sequence shown here is derived from an EMBL/GenBank/DDBJ whole genome shotgun (WGS) entry which is preliminary data.</text>
</comment>
<feature type="region of interest" description="Disordered" evidence="1">
    <location>
        <begin position="41"/>
        <end position="82"/>
    </location>
</feature>
<feature type="compositionally biased region" description="Basic residues" evidence="1">
    <location>
        <begin position="18"/>
        <end position="27"/>
    </location>
</feature>
<keyword evidence="3" id="KW-1185">Reference proteome</keyword>
<reference evidence="2" key="1">
    <citation type="submission" date="2007-03" db="EMBL/GenBank/DDBJ databases">
        <authorList>
            <person name="Paulsen I."/>
        </authorList>
    </citation>
    <scope>NUCLEOTIDE SEQUENCE</scope>
    <source>
        <strain evidence="2">VEG</strain>
    </source>
</reference>
<feature type="compositionally biased region" description="Basic and acidic residues" evidence="1">
    <location>
        <begin position="43"/>
        <end position="52"/>
    </location>
</feature>
<feature type="region of interest" description="Disordered" evidence="1">
    <location>
        <begin position="1"/>
        <end position="27"/>
    </location>
</feature>
<name>V5B5C2_TOXGV</name>
<dbReference type="VEuPathDB" id="ToxoDB:TGVEG_441060"/>
<proteinExistence type="predicted"/>
<organism evidence="2 3">
    <name type="scientific">Toxoplasma gondii (strain ATCC 50861 / VEG)</name>
    <dbReference type="NCBI Taxonomy" id="432359"/>
    <lineage>
        <taxon>Eukaryota</taxon>
        <taxon>Sar</taxon>
        <taxon>Alveolata</taxon>
        <taxon>Apicomplexa</taxon>
        <taxon>Conoidasida</taxon>
        <taxon>Coccidia</taxon>
        <taxon>Eucoccidiorida</taxon>
        <taxon>Eimeriorina</taxon>
        <taxon>Sarcocystidae</taxon>
        <taxon>Toxoplasma</taxon>
    </lineage>
</organism>
<gene>
    <name evidence="2" type="ORF">TGVEG_441060</name>
</gene>
<protein>
    <submittedName>
        <fullName evidence="2">Uncharacterized protein</fullName>
    </submittedName>
</protein>
<dbReference type="Proteomes" id="UP000002226">
    <property type="component" value="Unassembled WGS sequence"/>
</dbReference>
<dbReference type="AlphaFoldDB" id="V5B5C2"/>
<evidence type="ECO:0000256" key="1">
    <source>
        <dbReference type="SAM" id="MobiDB-lite"/>
    </source>
</evidence>
<dbReference type="EMBL" id="AAYL02000213">
    <property type="protein sequence ID" value="ESS30935.1"/>
    <property type="molecule type" value="Genomic_DNA"/>
</dbReference>
<sequence>MCAWTPDSDAGERSGEQKRHRWQRRGRREKSLFLPSWVSMRKGSVDQTEKRASASVRWSGETASEKQSLSKGTETRQGICGHPFEKLRPRQLVEEYIHLRSTARGGKPSSPLNAQHFLSFPPFGAVVWSDDEVFFYVSVGAEAEPPEAVGRRR</sequence>
<evidence type="ECO:0000313" key="3">
    <source>
        <dbReference type="Proteomes" id="UP000002226"/>
    </source>
</evidence>